<name>A0A7C8MG96_9PLEO</name>
<dbReference type="OrthoDB" id="120072at2759"/>
<comment type="caution">
    <text evidence="1">The sequence shown here is derived from an EMBL/GenBank/DDBJ whole genome shotgun (WGS) entry which is preliminary data.</text>
</comment>
<dbReference type="AlphaFoldDB" id="A0A7C8MG96"/>
<dbReference type="EMBL" id="JAADJZ010000001">
    <property type="protein sequence ID" value="KAF2877758.1"/>
    <property type="molecule type" value="Genomic_DNA"/>
</dbReference>
<organism evidence="1 2">
    <name type="scientific">Massariosphaeria phaeospora</name>
    <dbReference type="NCBI Taxonomy" id="100035"/>
    <lineage>
        <taxon>Eukaryota</taxon>
        <taxon>Fungi</taxon>
        <taxon>Dikarya</taxon>
        <taxon>Ascomycota</taxon>
        <taxon>Pezizomycotina</taxon>
        <taxon>Dothideomycetes</taxon>
        <taxon>Pleosporomycetidae</taxon>
        <taxon>Pleosporales</taxon>
        <taxon>Pleosporales incertae sedis</taxon>
        <taxon>Massariosphaeria</taxon>
    </lineage>
</organism>
<proteinExistence type="predicted"/>
<reference evidence="1 2" key="1">
    <citation type="submission" date="2020-01" db="EMBL/GenBank/DDBJ databases">
        <authorList>
            <consortium name="DOE Joint Genome Institute"/>
            <person name="Haridas S."/>
            <person name="Albert R."/>
            <person name="Binder M."/>
            <person name="Bloem J."/>
            <person name="Labutti K."/>
            <person name="Salamov A."/>
            <person name="Andreopoulos B."/>
            <person name="Baker S.E."/>
            <person name="Barry K."/>
            <person name="Bills G."/>
            <person name="Bluhm B.H."/>
            <person name="Cannon C."/>
            <person name="Castanera R."/>
            <person name="Culley D.E."/>
            <person name="Daum C."/>
            <person name="Ezra D."/>
            <person name="Gonzalez J.B."/>
            <person name="Henrissat B."/>
            <person name="Kuo A."/>
            <person name="Liang C."/>
            <person name="Lipzen A."/>
            <person name="Lutzoni F."/>
            <person name="Magnuson J."/>
            <person name="Mondo S."/>
            <person name="Nolan M."/>
            <person name="Ohm R."/>
            <person name="Pangilinan J."/>
            <person name="Park H.-J.H."/>
            <person name="Ramirez L."/>
            <person name="Alfaro M."/>
            <person name="Sun H."/>
            <person name="Tritt A."/>
            <person name="Yoshinaga Y."/>
            <person name="Zwiers L.-H.L."/>
            <person name="Turgeon B.G."/>
            <person name="Goodwin S.B."/>
            <person name="Spatafora J.W."/>
            <person name="Crous P.W."/>
            <person name="Grigoriev I.V."/>
        </authorList>
    </citation>
    <scope>NUCLEOTIDE SEQUENCE [LARGE SCALE GENOMIC DNA]</scope>
    <source>
        <strain evidence="1 2">CBS 611.86</strain>
    </source>
</reference>
<evidence type="ECO:0000313" key="2">
    <source>
        <dbReference type="Proteomes" id="UP000481861"/>
    </source>
</evidence>
<gene>
    <name evidence="1" type="ORF">BDV95DRAFT_378</name>
</gene>
<sequence>MQTLDAMETRRRGARWMRRPGALYISLAGLFTLFGATDPQSKPYQVICRQDSRPRSRTGHGGCVTLSLINLYVAAGIHGYFRHMWCSSGGQTGRGRIYF</sequence>
<accession>A0A7C8MG96</accession>
<evidence type="ECO:0000313" key="1">
    <source>
        <dbReference type="EMBL" id="KAF2877758.1"/>
    </source>
</evidence>
<keyword evidence="2" id="KW-1185">Reference proteome</keyword>
<protein>
    <submittedName>
        <fullName evidence="1">Uncharacterized protein</fullName>
    </submittedName>
</protein>
<dbReference type="Proteomes" id="UP000481861">
    <property type="component" value="Unassembled WGS sequence"/>
</dbReference>